<evidence type="ECO:0000313" key="3">
    <source>
        <dbReference type="EMBL" id="PIA36188.1"/>
    </source>
</evidence>
<evidence type="ECO:0000256" key="1">
    <source>
        <dbReference type="ARBA" id="ARBA00009995"/>
    </source>
</evidence>
<gene>
    <name evidence="3" type="ORF">AQUCO_03400241v1</name>
</gene>
<dbReference type="InParanoid" id="A0A2G5CY49"/>
<keyword evidence="2" id="KW-0808">Transferase</keyword>
<dbReference type="PANTHER" id="PTHR11926">
    <property type="entry name" value="GLUCOSYL/GLUCURONOSYL TRANSFERASES"/>
    <property type="match status" value="1"/>
</dbReference>
<organism evidence="3 4">
    <name type="scientific">Aquilegia coerulea</name>
    <name type="common">Rocky mountain columbine</name>
    <dbReference type="NCBI Taxonomy" id="218851"/>
    <lineage>
        <taxon>Eukaryota</taxon>
        <taxon>Viridiplantae</taxon>
        <taxon>Streptophyta</taxon>
        <taxon>Embryophyta</taxon>
        <taxon>Tracheophyta</taxon>
        <taxon>Spermatophyta</taxon>
        <taxon>Magnoliopsida</taxon>
        <taxon>Ranunculales</taxon>
        <taxon>Ranunculaceae</taxon>
        <taxon>Thalictroideae</taxon>
        <taxon>Aquilegia</taxon>
    </lineage>
</organism>
<name>A0A2G5CY49_AQUCA</name>
<dbReference type="Proteomes" id="UP000230069">
    <property type="component" value="Unassembled WGS sequence"/>
</dbReference>
<dbReference type="GO" id="GO:0080043">
    <property type="term" value="F:quercetin 3-O-glucosyltransferase activity"/>
    <property type="evidence" value="ECO:0007669"/>
    <property type="project" value="TreeGrafter"/>
</dbReference>
<dbReference type="SUPFAM" id="SSF53756">
    <property type="entry name" value="UDP-Glycosyltransferase/glycogen phosphorylase"/>
    <property type="match status" value="1"/>
</dbReference>
<accession>A0A2G5CY49</accession>
<dbReference type="OrthoDB" id="5835829at2759"/>
<dbReference type="GO" id="GO:0080044">
    <property type="term" value="F:quercetin 7-O-glucosyltransferase activity"/>
    <property type="evidence" value="ECO:0007669"/>
    <property type="project" value="TreeGrafter"/>
</dbReference>
<sequence>MKYTHKPKMVLVPYPAQGHVTPMLKLALALQAHGFESVIVTPEFIHNRIASHIGSMDGISFLSVPDGMDANEPRDFFTISFSMENVMPVHLQSILSSLCEDGGGVACVVVDLLASWAIPVANHCKIPVAGFWPAMLATYNLIQAIPDMIKLGLISEFGIPQHLGTTCLLPGQSMLKIEDLPWLIGSTSQRKSRFRFWLRTLNRSSVLPWLLVNSFEEGNDETFHNQQNPNYPQVFQVAPLIGKSCKNPSFWEEDRSCMNWLDDQKQNTVIYVSFGSWVGPIDQEKVTELALGLEGTNRPFIWVLGPKWRKGLPIGYLERVSKYGKIVSWAPQKEILQHKAVGCYITHCGWNSTMEAIECGKKLLCYPIAGDQFVNCTYIVKVWKIGVKMDSIRKNDVEKGVLEVMEDGGDMQQRVMDMKERIMKKGVLRARTSLGAFIDDLNKSSTEYISL</sequence>
<dbReference type="FunFam" id="3.40.50.2000:FF:000122">
    <property type="entry name" value="Glycosyltransferase"/>
    <property type="match status" value="1"/>
</dbReference>
<evidence type="ECO:0008006" key="5">
    <source>
        <dbReference type="Google" id="ProtNLM"/>
    </source>
</evidence>
<dbReference type="Gene3D" id="3.40.50.2000">
    <property type="entry name" value="Glycogen Phosphorylase B"/>
    <property type="match status" value="2"/>
</dbReference>
<dbReference type="PANTHER" id="PTHR11926:SF1402">
    <property type="entry name" value="GLYCOSYLTRANSFERASE"/>
    <property type="match status" value="1"/>
</dbReference>
<keyword evidence="4" id="KW-1185">Reference proteome</keyword>
<protein>
    <recommendedName>
        <fullName evidence="5">Glycosyltransferase</fullName>
    </recommendedName>
</protein>
<comment type="similarity">
    <text evidence="1">Belongs to the UDP-glycosyltransferase family.</text>
</comment>
<dbReference type="InterPro" id="IPR002213">
    <property type="entry name" value="UDP_glucos_trans"/>
</dbReference>
<dbReference type="Pfam" id="PF00201">
    <property type="entry name" value="UDPGT"/>
    <property type="match status" value="1"/>
</dbReference>
<reference evidence="3 4" key="1">
    <citation type="submission" date="2017-09" db="EMBL/GenBank/DDBJ databases">
        <title>WGS assembly of Aquilegia coerulea Goldsmith.</title>
        <authorList>
            <person name="Hodges S."/>
            <person name="Kramer E."/>
            <person name="Nordborg M."/>
            <person name="Tomkins J."/>
            <person name="Borevitz J."/>
            <person name="Derieg N."/>
            <person name="Yan J."/>
            <person name="Mihaltcheva S."/>
            <person name="Hayes R.D."/>
            <person name="Rokhsar D."/>
        </authorList>
    </citation>
    <scope>NUCLEOTIDE SEQUENCE [LARGE SCALE GENOMIC DNA]</scope>
    <source>
        <strain evidence="4">cv. Goldsmith</strain>
    </source>
</reference>
<dbReference type="AlphaFoldDB" id="A0A2G5CY49"/>
<evidence type="ECO:0000256" key="2">
    <source>
        <dbReference type="ARBA" id="ARBA00022679"/>
    </source>
</evidence>
<evidence type="ECO:0000313" key="4">
    <source>
        <dbReference type="Proteomes" id="UP000230069"/>
    </source>
</evidence>
<proteinExistence type="inferred from homology"/>
<dbReference type="CDD" id="cd03784">
    <property type="entry name" value="GT1_Gtf-like"/>
    <property type="match status" value="1"/>
</dbReference>
<dbReference type="EMBL" id="KZ305051">
    <property type="protein sequence ID" value="PIA36188.1"/>
    <property type="molecule type" value="Genomic_DNA"/>
</dbReference>